<keyword evidence="2 7" id="KW-0812">Transmembrane</keyword>
<gene>
    <name evidence="8" type="primary">yceG</name>
    <name evidence="7" type="synonym">mltG</name>
    <name evidence="8" type="ORF">ERS852471_00276</name>
</gene>
<dbReference type="InterPro" id="IPR003770">
    <property type="entry name" value="MLTG-like"/>
</dbReference>
<protein>
    <recommendedName>
        <fullName evidence="7">Endolytic murein transglycosylase</fullName>
        <ecNumber evidence="7">4.2.2.29</ecNumber>
    </recommendedName>
    <alternativeName>
        <fullName evidence="7">Peptidoglycan lytic transglycosylase</fullName>
    </alternativeName>
    <alternativeName>
        <fullName evidence="7">Peptidoglycan polymerization terminase</fullName>
    </alternativeName>
</protein>
<keyword evidence="4 7" id="KW-0472">Membrane</keyword>
<keyword evidence="1 7" id="KW-1003">Cell membrane</keyword>
<dbReference type="Proteomes" id="UP000095594">
    <property type="component" value="Unassembled WGS sequence"/>
</dbReference>
<comment type="similarity">
    <text evidence="7">Belongs to the transglycosylase MltG family.</text>
</comment>
<dbReference type="NCBIfam" id="TIGR00247">
    <property type="entry name" value="endolytic transglycosylase MltG"/>
    <property type="match status" value="1"/>
</dbReference>
<comment type="function">
    <text evidence="7">Functions as a peptidoglycan terminase that cleaves nascent peptidoglycan strands endolytically to terminate their elongation.</text>
</comment>
<dbReference type="Gene3D" id="3.30.1490.480">
    <property type="entry name" value="Endolytic murein transglycosylase"/>
    <property type="match status" value="2"/>
</dbReference>
<comment type="catalytic activity">
    <reaction evidence="7">
        <text>a peptidoglycan chain = a peptidoglycan chain with N-acetyl-1,6-anhydromuramyl-[peptide] at the reducing end + a peptidoglycan chain with N-acetylglucosamine at the non-reducing end.</text>
        <dbReference type="EC" id="4.2.2.29"/>
    </reaction>
</comment>
<feature type="site" description="Important for catalytic activity" evidence="7">
    <location>
        <position position="224"/>
    </location>
</feature>
<dbReference type="HAMAP" id="MF_02065">
    <property type="entry name" value="MltG"/>
    <property type="match status" value="1"/>
</dbReference>
<dbReference type="OrthoDB" id="9814591at2"/>
<sequence length="337" mass="38816">MNFKSKRLIKIAMVTILCFIIVGIVAFKSVIDKPLKIVSDYQVTIDEGESFYSLLNELKSEGVIKNTVIIKAYTKINRLNLDIIPGQYIMNKDMSIKDIIELLKRESEDSYINFTIPEGFTIDDIAEKLENEGICKSDQFINAVKEYPLPSYIKENSEKRYNLEGFLFPDTYKFEKGIKPEAIVQTLLNRFDEVWNEIITNLGVEVNNDDIENIITVASMVEKEARVDEERATIASVIYNRINENMTLSIDATVLYAHGYHKDKLYYKDLEIDSLYNTYLYKGLPIGPISNPGAPSIIAALKPEDTDYLFYVLESDNKHYFTNNDEDFMKKQEELGY</sequence>
<name>A0A173YNI4_9CLOT</name>
<feature type="transmembrane region" description="Helical" evidence="7">
    <location>
        <begin position="12"/>
        <end position="31"/>
    </location>
</feature>
<evidence type="ECO:0000313" key="8">
    <source>
        <dbReference type="EMBL" id="CUN65163.1"/>
    </source>
</evidence>
<reference evidence="8 9" key="1">
    <citation type="submission" date="2015-09" db="EMBL/GenBank/DDBJ databases">
        <authorList>
            <consortium name="Pathogen Informatics"/>
        </authorList>
    </citation>
    <scope>NUCLEOTIDE SEQUENCE [LARGE SCALE GENOMIC DNA]</scope>
    <source>
        <strain evidence="8 9">2789STDY5834856</strain>
    </source>
</reference>
<evidence type="ECO:0000313" key="9">
    <source>
        <dbReference type="Proteomes" id="UP000095594"/>
    </source>
</evidence>
<evidence type="ECO:0000256" key="3">
    <source>
        <dbReference type="ARBA" id="ARBA00022989"/>
    </source>
</evidence>
<evidence type="ECO:0000256" key="5">
    <source>
        <dbReference type="ARBA" id="ARBA00023239"/>
    </source>
</evidence>
<keyword evidence="3 7" id="KW-1133">Transmembrane helix</keyword>
<dbReference type="EC" id="4.2.2.29" evidence="7"/>
<keyword evidence="5 7" id="KW-0456">Lyase</keyword>
<dbReference type="RefSeq" id="WP_055263175.1">
    <property type="nucleotide sequence ID" value="NZ_CABIXQ010000002.1"/>
</dbReference>
<evidence type="ECO:0000256" key="6">
    <source>
        <dbReference type="ARBA" id="ARBA00023316"/>
    </source>
</evidence>
<dbReference type="AlphaFoldDB" id="A0A173YNI4"/>
<organism evidence="8 9">
    <name type="scientific">Clostridium disporicum</name>
    <dbReference type="NCBI Taxonomy" id="84024"/>
    <lineage>
        <taxon>Bacteria</taxon>
        <taxon>Bacillati</taxon>
        <taxon>Bacillota</taxon>
        <taxon>Clostridia</taxon>
        <taxon>Eubacteriales</taxon>
        <taxon>Clostridiaceae</taxon>
        <taxon>Clostridium</taxon>
    </lineage>
</organism>
<evidence type="ECO:0000256" key="4">
    <source>
        <dbReference type="ARBA" id="ARBA00023136"/>
    </source>
</evidence>
<dbReference type="PANTHER" id="PTHR30518">
    <property type="entry name" value="ENDOLYTIC MUREIN TRANSGLYCOSYLASE"/>
    <property type="match status" value="1"/>
</dbReference>
<evidence type="ECO:0000256" key="2">
    <source>
        <dbReference type="ARBA" id="ARBA00022692"/>
    </source>
</evidence>
<accession>A0A173YNI4</accession>
<evidence type="ECO:0000256" key="1">
    <source>
        <dbReference type="ARBA" id="ARBA00022475"/>
    </source>
</evidence>
<dbReference type="EMBL" id="CYZX01000002">
    <property type="protein sequence ID" value="CUN65163.1"/>
    <property type="molecule type" value="Genomic_DNA"/>
</dbReference>
<dbReference type="CDD" id="cd08010">
    <property type="entry name" value="MltG_like"/>
    <property type="match status" value="1"/>
</dbReference>
<dbReference type="GO" id="GO:0005886">
    <property type="term" value="C:plasma membrane"/>
    <property type="evidence" value="ECO:0007669"/>
    <property type="project" value="UniProtKB-SubCell"/>
</dbReference>
<dbReference type="PANTHER" id="PTHR30518:SF2">
    <property type="entry name" value="ENDOLYTIC MUREIN TRANSGLYCOSYLASE"/>
    <property type="match status" value="1"/>
</dbReference>
<dbReference type="Pfam" id="PF02618">
    <property type="entry name" value="YceG"/>
    <property type="match status" value="1"/>
</dbReference>
<dbReference type="GO" id="GO:0071555">
    <property type="term" value="P:cell wall organization"/>
    <property type="evidence" value="ECO:0007669"/>
    <property type="project" value="UniProtKB-KW"/>
</dbReference>
<comment type="subcellular location">
    <subcellularLocation>
        <location evidence="7">Cell membrane</location>
        <topology evidence="7">Single-pass membrane protein</topology>
    </subcellularLocation>
</comment>
<evidence type="ECO:0000256" key="7">
    <source>
        <dbReference type="HAMAP-Rule" id="MF_02065"/>
    </source>
</evidence>
<dbReference type="GO" id="GO:0009252">
    <property type="term" value="P:peptidoglycan biosynthetic process"/>
    <property type="evidence" value="ECO:0007669"/>
    <property type="project" value="UniProtKB-UniRule"/>
</dbReference>
<dbReference type="GO" id="GO:0008932">
    <property type="term" value="F:lytic endotransglycosylase activity"/>
    <property type="evidence" value="ECO:0007669"/>
    <property type="project" value="UniProtKB-UniRule"/>
</dbReference>
<proteinExistence type="inferred from homology"/>
<keyword evidence="6 7" id="KW-0961">Cell wall biogenesis/degradation</keyword>